<evidence type="ECO:0000256" key="3">
    <source>
        <dbReference type="ARBA" id="ARBA00023014"/>
    </source>
</evidence>
<feature type="domain" description="4Fe-4S ferredoxin-type" evidence="4">
    <location>
        <begin position="4"/>
        <end position="33"/>
    </location>
</feature>
<evidence type="ECO:0000256" key="1">
    <source>
        <dbReference type="ARBA" id="ARBA00022723"/>
    </source>
</evidence>
<dbReference type="InterPro" id="IPR017900">
    <property type="entry name" value="4Fe4S_Fe_S_CS"/>
</dbReference>
<dbReference type="PROSITE" id="PS00198">
    <property type="entry name" value="4FE4S_FER_1"/>
    <property type="match status" value="2"/>
</dbReference>
<dbReference type="EMBL" id="QGQD01000068">
    <property type="protein sequence ID" value="TLC99640.1"/>
    <property type="molecule type" value="Genomic_DNA"/>
</dbReference>
<comment type="caution">
    <text evidence="5">The sequence shown here is derived from an EMBL/GenBank/DDBJ whole genome shotgun (WGS) entry which is preliminary data.</text>
</comment>
<evidence type="ECO:0000259" key="4">
    <source>
        <dbReference type="PROSITE" id="PS51379"/>
    </source>
</evidence>
<accession>A0A4U8Q4E0</accession>
<dbReference type="Gene3D" id="3.30.70.20">
    <property type="match status" value="1"/>
</dbReference>
<evidence type="ECO:0000256" key="2">
    <source>
        <dbReference type="ARBA" id="ARBA00023004"/>
    </source>
</evidence>
<dbReference type="GO" id="GO:0051536">
    <property type="term" value="F:iron-sulfur cluster binding"/>
    <property type="evidence" value="ECO:0007669"/>
    <property type="project" value="UniProtKB-KW"/>
</dbReference>
<keyword evidence="2" id="KW-0408">Iron</keyword>
<dbReference type="Gene3D" id="3.40.109.10">
    <property type="entry name" value="NADH Oxidase"/>
    <property type="match status" value="1"/>
</dbReference>
<proteinExistence type="predicted"/>
<dbReference type="GO" id="GO:0016491">
    <property type="term" value="F:oxidoreductase activity"/>
    <property type="evidence" value="ECO:0007669"/>
    <property type="project" value="InterPro"/>
</dbReference>
<name>A0A4U8Q4E0_9FIRM</name>
<reference evidence="5 6" key="1">
    <citation type="journal article" date="2019" name="Anaerobe">
        <title>Detection of Robinsoniella peoriensis in multiple bone samples of a trauma patient.</title>
        <authorList>
            <person name="Schrottner P."/>
            <person name="Hartwich K."/>
            <person name="Bunk B."/>
            <person name="Schober I."/>
            <person name="Helbig S."/>
            <person name="Rudolph W.W."/>
            <person name="Gunzer F."/>
        </authorList>
    </citation>
    <scope>NUCLEOTIDE SEQUENCE [LARGE SCALE GENOMIC DNA]</scope>
    <source>
        <strain evidence="5 6">DSM 106044</strain>
    </source>
</reference>
<evidence type="ECO:0000313" key="6">
    <source>
        <dbReference type="Proteomes" id="UP000306509"/>
    </source>
</evidence>
<dbReference type="PROSITE" id="PS51379">
    <property type="entry name" value="4FE4S_FER_2"/>
    <property type="match status" value="2"/>
</dbReference>
<dbReference type="Pfam" id="PF13237">
    <property type="entry name" value="Fer4_10"/>
    <property type="match status" value="1"/>
</dbReference>
<dbReference type="InterPro" id="IPR029479">
    <property type="entry name" value="Nitroreductase"/>
</dbReference>
<dbReference type="PANTHER" id="PTHR43122">
    <property type="entry name" value="FERREDOXIN SUBUNIT OF PYRUVATE:FLAVODOXIN OXIDOREDUCTASE-RELATED"/>
    <property type="match status" value="1"/>
</dbReference>
<protein>
    <submittedName>
        <fullName evidence="5">NADH dehydrogenase subunit I</fullName>
    </submittedName>
</protein>
<dbReference type="RefSeq" id="WP_330572617.1">
    <property type="nucleotide sequence ID" value="NZ_QGQD01000068.1"/>
</dbReference>
<dbReference type="SUPFAM" id="SSF54862">
    <property type="entry name" value="4Fe-4S ferredoxins"/>
    <property type="match status" value="1"/>
</dbReference>
<dbReference type="GO" id="GO:0046872">
    <property type="term" value="F:metal ion binding"/>
    <property type="evidence" value="ECO:0007669"/>
    <property type="project" value="UniProtKB-KW"/>
</dbReference>
<dbReference type="SUPFAM" id="SSF55469">
    <property type="entry name" value="FMN-dependent nitroreductase-like"/>
    <property type="match status" value="1"/>
</dbReference>
<dbReference type="InterPro" id="IPR000415">
    <property type="entry name" value="Nitroreductase-like"/>
</dbReference>
<dbReference type="Pfam" id="PF00881">
    <property type="entry name" value="Nitroreductase"/>
    <property type="match status" value="1"/>
</dbReference>
<dbReference type="InterPro" id="IPR017896">
    <property type="entry name" value="4Fe4S_Fe-S-bd"/>
</dbReference>
<keyword evidence="1" id="KW-0479">Metal-binding</keyword>
<dbReference type="Proteomes" id="UP000306509">
    <property type="component" value="Unassembled WGS sequence"/>
</dbReference>
<dbReference type="PANTHER" id="PTHR43122:SF1">
    <property type="entry name" value="IRON-SULFUR-BINDING PROTEIN"/>
    <property type="match status" value="1"/>
</dbReference>
<evidence type="ECO:0000313" key="5">
    <source>
        <dbReference type="EMBL" id="TLC99640.1"/>
    </source>
</evidence>
<keyword evidence="6" id="KW-1185">Reference proteome</keyword>
<gene>
    <name evidence="5" type="ORF">DSM106044_03592</name>
</gene>
<dbReference type="AlphaFoldDB" id="A0A4U8Q4E0"/>
<organism evidence="5 6">
    <name type="scientific">Robinsoniella peoriensis</name>
    <dbReference type="NCBI Taxonomy" id="180332"/>
    <lineage>
        <taxon>Bacteria</taxon>
        <taxon>Bacillati</taxon>
        <taxon>Bacillota</taxon>
        <taxon>Clostridia</taxon>
        <taxon>Lachnospirales</taxon>
        <taxon>Lachnospiraceae</taxon>
        <taxon>Robinsoniella</taxon>
    </lineage>
</organism>
<keyword evidence="3" id="KW-0411">Iron-sulfur</keyword>
<feature type="domain" description="4Fe-4S ferredoxin-type" evidence="4">
    <location>
        <begin position="34"/>
        <end position="62"/>
    </location>
</feature>
<sequence length="204" mass="22533">MREHKVEISREKCIGCGMCQRDCPAYNIVVENKKAAVKTQSCIMCGHCVAVCPKAAVSMTGFDDPPIEIDKPTVLDPIQFLESIRTRRTIRQYKDKSIDLDVIAQIIEAGRLTPSGGNAQDVSYIVLREGIERYEKIAVRFAKRLLPMVKLVSPTAKNAVIDEHFFFKKAPVAIVVVANDKINAALAASNMELMAEAHGLGVLY</sequence>